<proteinExistence type="predicted"/>
<protein>
    <submittedName>
        <fullName evidence="2">Uncharacterized protein</fullName>
    </submittedName>
</protein>
<evidence type="ECO:0000256" key="1">
    <source>
        <dbReference type="SAM" id="Phobius"/>
    </source>
</evidence>
<sequence>MFSRNGLWKLSHFSIKGNCKGFTCNEEDEGGVNQQASGGGEQVEGKQQFKELVGDIEWMQQEMQDEMVVILSLMLSIHTMIFALRSLKLSPSS</sequence>
<keyword evidence="1" id="KW-1133">Transmembrane helix</keyword>
<dbReference type="EMBL" id="KI392503">
    <property type="protein sequence ID" value="ERN15466.1"/>
    <property type="molecule type" value="Genomic_DNA"/>
</dbReference>
<gene>
    <name evidence="2" type="ORF">AMTR_s00036p00236490</name>
</gene>
<evidence type="ECO:0000313" key="2">
    <source>
        <dbReference type="EMBL" id="ERN15466.1"/>
    </source>
</evidence>
<accession>U5CQL0</accession>
<dbReference type="HOGENOM" id="CLU_2402609_0_0_1"/>
<keyword evidence="1" id="KW-0472">Membrane</keyword>
<feature type="transmembrane region" description="Helical" evidence="1">
    <location>
        <begin position="67"/>
        <end position="87"/>
    </location>
</feature>
<dbReference type="AlphaFoldDB" id="U5CQL0"/>
<keyword evidence="3" id="KW-1185">Reference proteome</keyword>
<dbReference type="Gramene" id="ERN15466">
    <property type="protein sequence ID" value="ERN15466"/>
    <property type="gene ID" value="AMTR_s00036p00236490"/>
</dbReference>
<name>U5CQL0_AMBTC</name>
<keyword evidence="1" id="KW-0812">Transmembrane</keyword>
<reference evidence="3" key="1">
    <citation type="journal article" date="2013" name="Science">
        <title>The Amborella genome and the evolution of flowering plants.</title>
        <authorList>
            <consortium name="Amborella Genome Project"/>
        </authorList>
    </citation>
    <scope>NUCLEOTIDE SEQUENCE [LARGE SCALE GENOMIC DNA]</scope>
</reference>
<dbReference type="Proteomes" id="UP000017836">
    <property type="component" value="Unassembled WGS sequence"/>
</dbReference>
<evidence type="ECO:0000313" key="3">
    <source>
        <dbReference type="Proteomes" id="UP000017836"/>
    </source>
</evidence>
<organism evidence="2 3">
    <name type="scientific">Amborella trichopoda</name>
    <dbReference type="NCBI Taxonomy" id="13333"/>
    <lineage>
        <taxon>Eukaryota</taxon>
        <taxon>Viridiplantae</taxon>
        <taxon>Streptophyta</taxon>
        <taxon>Embryophyta</taxon>
        <taxon>Tracheophyta</taxon>
        <taxon>Spermatophyta</taxon>
        <taxon>Magnoliopsida</taxon>
        <taxon>Amborellales</taxon>
        <taxon>Amborellaceae</taxon>
        <taxon>Amborella</taxon>
    </lineage>
</organism>